<dbReference type="InterPro" id="IPR008841">
    <property type="entry name" value="Siphovirus-type_tail_N"/>
</dbReference>
<dbReference type="EMBL" id="VBTE01000041">
    <property type="protein sequence ID" value="TLQ06073.1"/>
    <property type="molecule type" value="Genomic_DNA"/>
</dbReference>
<name>A0A5R9C085_9LACT</name>
<comment type="caution">
    <text evidence="2">The sequence shown here is derived from an EMBL/GenBank/DDBJ whole genome shotgun (WGS) entry which is preliminary data.</text>
</comment>
<reference evidence="2 3" key="1">
    <citation type="submission" date="2019-05" db="EMBL/GenBank/DDBJ databases">
        <title>The metagenome of a microbial culture collection derived from dairy environment covers the genomic content of the human microbiome.</title>
        <authorList>
            <person name="Roder T."/>
            <person name="Wuthrich D."/>
            <person name="Sattari Z."/>
            <person name="Von Ah U."/>
            <person name="Bar C."/>
            <person name="Ronchi F."/>
            <person name="Macpherson A.J."/>
            <person name="Ganal-Vonarburg S.C."/>
            <person name="Bruggmann R."/>
            <person name="Vergeres G."/>
        </authorList>
    </citation>
    <scope>NUCLEOTIDE SEQUENCE [LARGE SCALE GENOMIC DNA]</scope>
    <source>
        <strain evidence="2 3">FAM 24235</strain>
    </source>
</reference>
<organism evidence="2 3">
    <name type="scientific">Marinilactibacillus psychrotolerans</name>
    <dbReference type="NCBI Taxonomy" id="191770"/>
    <lineage>
        <taxon>Bacteria</taxon>
        <taxon>Bacillati</taxon>
        <taxon>Bacillota</taxon>
        <taxon>Bacilli</taxon>
        <taxon>Lactobacillales</taxon>
        <taxon>Carnobacteriaceae</taxon>
        <taxon>Marinilactibacillus</taxon>
    </lineage>
</organism>
<protein>
    <submittedName>
        <fullName evidence="2">Phage tail protein</fullName>
    </submittedName>
</protein>
<dbReference type="Pfam" id="PF05709">
    <property type="entry name" value="Sipho_tail"/>
    <property type="match status" value="1"/>
</dbReference>
<dbReference type="Proteomes" id="UP000307201">
    <property type="component" value="Unassembled WGS sequence"/>
</dbReference>
<dbReference type="AlphaFoldDB" id="A0A5R9C085"/>
<evidence type="ECO:0000259" key="1">
    <source>
        <dbReference type="Pfam" id="PF05709"/>
    </source>
</evidence>
<feature type="domain" description="Siphovirus-type tail component RIFT-related" evidence="1">
    <location>
        <begin position="8"/>
        <end position="129"/>
    </location>
</feature>
<evidence type="ECO:0000313" key="2">
    <source>
        <dbReference type="EMBL" id="TLQ06073.1"/>
    </source>
</evidence>
<accession>A0A5R9C085</accession>
<gene>
    <name evidence="2" type="ORF">FEZ48_11285</name>
</gene>
<proteinExistence type="predicted"/>
<sequence>MDLLIEKDTGQIKLSEYNLLVQDIEASSPSMTVDRRTVKNRSGVINAGAQFVSKTIKVAGSFYASSLLDYENRVDELNALLIDLDPYYITKMIPINDELYQYQIPGETTNDLNLLEIEHEPFKYRYKVQPDGDLNFQFNGKSDKGLFFKFTFYFITAEMPFGETIPKTLSINSDSISYDGTAKNSQLEYPWTIKLVADTQQSGTFTLMIGSKTFSYSSQTDIQSGDIFLLKGIETTKNGTNVNNYTNREHFVLEPRLDKEIPVTTNFQGTIQILNFVEFYK</sequence>
<dbReference type="OrthoDB" id="2212425at2"/>
<evidence type="ECO:0000313" key="3">
    <source>
        <dbReference type="Proteomes" id="UP000307201"/>
    </source>
</evidence>